<dbReference type="PANTHER" id="PTHR46637">
    <property type="entry name" value="TIS1421-TRANSPOSASE PROTEIN A"/>
    <property type="match status" value="1"/>
</dbReference>
<evidence type="ECO:0000256" key="1">
    <source>
        <dbReference type="SAM" id="MobiDB-lite"/>
    </source>
</evidence>
<feature type="region of interest" description="Disordered" evidence="1">
    <location>
        <begin position="1"/>
        <end position="20"/>
    </location>
</feature>
<gene>
    <name evidence="3" type="ORF">KTC_65430</name>
</gene>
<name>A0A455SY18_9CHLR</name>
<proteinExistence type="predicted"/>
<protein>
    <recommendedName>
        <fullName evidence="2">Insertion element IS402-like domain-containing protein</fullName>
    </recommendedName>
</protein>
<organism evidence="3">
    <name type="scientific">Thermosporothrix sp. COM3</name>
    <dbReference type="NCBI Taxonomy" id="2490863"/>
    <lineage>
        <taxon>Bacteria</taxon>
        <taxon>Bacillati</taxon>
        <taxon>Chloroflexota</taxon>
        <taxon>Ktedonobacteria</taxon>
        <taxon>Ktedonobacterales</taxon>
        <taxon>Thermosporotrichaceae</taxon>
        <taxon>Thermosporothrix</taxon>
    </lineage>
</organism>
<dbReference type="InterPro" id="IPR052909">
    <property type="entry name" value="Transposase_6_like"/>
</dbReference>
<dbReference type="PANTHER" id="PTHR46637:SF1">
    <property type="entry name" value="BLL5188 PROTEIN"/>
    <property type="match status" value="1"/>
</dbReference>
<feature type="domain" description="Insertion element IS402-like" evidence="2">
    <location>
        <begin position="5"/>
        <end position="52"/>
    </location>
</feature>
<dbReference type="EMBL" id="AP019376">
    <property type="protein sequence ID" value="BBH91792.1"/>
    <property type="molecule type" value="Genomic_DNA"/>
</dbReference>
<evidence type="ECO:0000259" key="2">
    <source>
        <dbReference type="Pfam" id="PF13340"/>
    </source>
</evidence>
<dbReference type="InterPro" id="IPR025161">
    <property type="entry name" value="IS402-like_dom"/>
</dbReference>
<accession>A0A455SY18</accession>
<dbReference type="AlphaFoldDB" id="A0A455SY18"/>
<dbReference type="Pfam" id="PF13340">
    <property type="entry name" value="DUF4096"/>
    <property type="match status" value="1"/>
</dbReference>
<reference evidence="3" key="1">
    <citation type="submission" date="2018-12" db="EMBL/GenBank/DDBJ databases">
        <title>Novel natural products biosynthetic potential of the class Ktedonobacteria.</title>
        <authorList>
            <person name="Zheng Y."/>
            <person name="Saitou A."/>
            <person name="Wang C.M."/>
            <person name="Toyoda A."/>
            <person name="Minakuchi Y."/>
            <person name="Sekiguchi Y."/>
            <person name="Ueda K."/>
            <person name="Takano H."/>
            <person name="Sakai Y."/>
            <person name="Yokota A."/>
            <person name="Yabe S."/>
        </authorList>
    </citation>
    <scope>NUCLEOTIDE SEQUENCE</scope>
    <source>
        <strain evidence="3">COM3</strain>
    </source>
</reference>
<sequence>MGAAKPLLPPQKPQHGHPVHDHRHILNGILWVLRTGAPWRDLPGEYGSWQTVA</sequence>
<evidence type="ECO:0000313" key="3">
    <source>
        <dbReference type="EMBL" id="BBH91792.1"/>
    </source>
</evidence>